<sequence length="66" mass="7265">MARCVMSLVYLSRARVTRWEGQSCREVENETTILNGASQGPVQVLEALTKDPLVAEFIVTSPRSIG</sequence>
<accession>A0A5B7GQK3</accession>
<dbReference type="Proteomes" id="UP000324222">
    <property type="component" value="Unassembled WGS sequence"/>
</dbReference>
<name>A0A5B7GQK3_PORTR</name>
<evidence type="ECO:0000313" key="2">
    <source>
        <dbReference type="Proteomes" id="UP000324222"/>
    </source>
</evidence>
<reference evidence="1 2" key="1">
    <citation type="submission" date="2019-05" db="EMBL/GenBank/DDBJ databases">
        <title>Another draft genome of Portunus trituberculatus and its Hox gene families provides insights of decapod evolution.</title>
        <authorList>
            <person name="Jeong J.-H."/>
            <person name="Song I."/>
            <person name="Kim S."/>
            <person name="Choi T."/>
            <person name="Kim D."/>
            <person name="Ryu S."/>
            <person name="Kim W."/>
        </authorList>
    </citation>
    <scope>NUCLEOTIDE SEQUENCE [LARGE SCALE GENOMIC DNA]</scope>
    <source>
        <tissue evidence="1">Muscle</tissue>
    </source>
</reference>
<evidence type="ECO:0000313" key="1">
    <source>
        <dbReference type="EMBL" id="MPC59883.1"/>
    </source>
</evidence>
<dbReference type="AlphaFoldDB" id="A0A5B7GQK3"/>
<proteinExistence type="predicted"/>
<dbReference type="EMBL" id="VSRR010016952">
    <property type="protein sequence ID" value="MPC59883.1"/>
    <property type="molecule type" value="Genomic_DNA"/>
</dbReference>
<organism evidence="1 2">
    <name type="scientific">Portunus trituberculatus</name>
    <name type="common">Swimming crab</name>
    <name type="synonym">Neptunus trituberculatus</name>
    <dbReference type="NCBI Taxonomy" id="210409"/>
    <lineage>
        <taxon>Eukaryota</taxon>
        <taxon>Metazoa</taxon>
        <taxon>Ecdysozoa</taxon>
        <taxon>Arthropoda</taxon>
        <taxon>Crustacea</taxon>
        <taxon>Multicrustacea</taxon>
        <taxon>Malacostraca</taxon>
        <taxon>Eumalacostraca</taxon>
        <taxon>Eucarida</taxon>
        <taxon>Decapoda</taxon>
        <taxon>Pleocyemata</taxon>
        <taxon>Brachyura</taxon>
        <taxon>Eubrachyura</taxon>
        <taxon>Portunoidea</taxon>
        <taxon>Portunidae</taxon>
        <taxon>Portuninae</taxon>
        <taxon>Portunus</taxon>
    </lineage>
</organism>
<keyword evidence="2" id="KW-1185">Reference proteome</keyword>
<gene>
    <name evidence="1" type="ORF">E2C01_053912</name>
</gene>
<protein>
    <submittedName>
        <fullName evidence="1">Uncharacterized protein</fullName>
    </submittedName>
</protein>
<comment type="caution">
    <text evidence="1">The sequence shown here is derived from an EMBL/GenBank/DDBJ whole genome shotgun (WGS) entry which is preliminary data.</text>
</comment>